<reference evidence="2 3" key="1">
    <citation type="submission" date="2020-08" db="EMBL/GenBank/DDBJ databases">
        <title>Sequencing the genomes of 1000 actinobacteria strains.</title>
        <authorList>
            <person name="Klenk H.-P."/>
        </authorList>
    </citation>
    <scope>NUCLEOTIDE SEQUENCE [LARGE SCALE GENOMIC DNA]</scope>
    <source>
        <strain evidence="2 3">DSM 45784</strain>
    </source>
</reference>
<dbReference type="RefSeq" id="WP_239123301.1">
    <property type="nucleotide sequence ID" value="NZ_BOOV01000026.1"/>
</dbReference>
<evidence type="ECO:0000256" key="1">
    <source>
        <dbReference type="SAM" id="MobiDB-lite"/>
    </source>
</evidence>
<feature type="region of interest" description="Disordered" evidence="1">
    <location>
        <begin position="1"/>
        <end position="24"/>
    </location>
</feature>
<dbReference type="AlphaFoldDB" id="A0A7W7D8D6"/>
<accession>A0A7W7D8D6</accession>
<evidence type="ECO:0000313" key="3">
    <source>
        <dbReference type="Proteomes" id="UP000542210"/>
    </source>
</evidence>
<comment type="caution">
    <text evidence="2">The sequence shown here is derived from an EMBL/GenBank/DDBJ whole genome shotgun (WGS) entry which is preliminary data.</text>
</comment>
<organism evidence="2 3">
    <name type="scientific">Sphaerisporangium siamense</name>
    <dbReference type="NCBI Taxonomy" id="795645"/>
    <lineage>
        <taxon>Bacteria</taxon>
        <taxon>Bacillati</taxon>
        <taxon>Actinomycetota</taxon>
        <taxon>Actinomycetes</taxon>
        <taxon>Streptosporangiales</taxon>
        <taxon>Streptosporangiaceae</taxon>
        <taxon>Sphaerisporangium</taxon>
    </lineage>
</organism>
<protein>
    <submittedName>
        <fullName evidence="2">Uncharacterized protein</fullName>
    </submittedName>
</protein>
<evidence type="ECO:0000313" key="2">
    <source>
        <dbReference type="EMBL" id="MBB4702132.1"/>
    </source>
</evidence>
<dbReference type="EMBL" id="JACHND010000001">
    <property type="protein sequence ID" value="MBB4702132.1"/>
    <property type="molecule type" value="Genomic_DNA"/>
</dbReference>
<sequence length="97" mass="10390">MPALATRHTGPGPERPREPSSLAGARGLVSERLSGEFATVRQETVERCVEDVWACAAHLGLEVSAPAVERIAREHLRALAASAPLVGREGDILRTVR</sequence>
<dbReference type="Proteomes" id="UP000542210">
    <property type="component" value="Unassembled WGS sequence"/>
</dbReference>
<name>A0A7W7D8D6_9ACTN</name>
<proteinExistence type="predicted"/>
<gene>
    <name evidence="2" type="ORF">BJ982_003676</name>
</gene>
<keyword evidence="3" id="KW-1185">Reference proteome</keyword>